<keyword evidence="4 12" id="KW-0808">Transferase</keyword>
<dbReference type="Proteomes" id="UP001497623">
    <property type="component" value="Unassembled WGS sequence"/>
</dbReference>
<comment type="similarity">
    <text evidence="2 12">Belongs to the glycosyltransferase 43 family.</text>
</comment>
<evidence type="ECO:0000256" key="11">
    <source>
        <dbReference type="PIRSR" id="PIRSR605027-3"/>
    </source>
</evidence>
<gene>
    <name evidence="14" type="ORF">MNOR_LOCUS21418</name>
</gene>
<keyword evidence="15" id="KW-1185">Reference proteome</keyword>
<evidence type="ECO:0000256" key="5">
    <source>
        <dbReference type="ARBA" id="ARBA00022692"/>
    </source>
</evidence>
<dbReference type="EMBL" id="CAXKWB010017219">
    <property type="protein sequence ID" value="CAL4118311.1"/>
    <property type="molecule type" value="Genomic_DNA"/>
</dbReference>
<evidence type="ECO:0000256" key="12">
    <source>
        <dbReference type="RuleBase" id="RU363127"/>
    </source>
</evidence>
<comment type="catalytic activity">
    <reaction evidence="10 12">
        <text>3-O-(beta-D-galactosyl-(1-&gt;3)-beta-D-galactosyl-(1-&gt;4)-beta-D-xylosyl)-L-seryl-[protein] + UDP-alpha-D-glucuronate = 3-O-(beta-D-GlcA-(1-&gt;3)-beta-D-Gal-(1-&gt;3)-beta-D-Gal-(1-&gt;4)-beta-D-Xyl)-L-seryl-[protein] + UDP + H(+)</text>
        <dbReference type="Rhea" id="RHEA:24168"/>
        <dbReference type="Rhea" id="RHEA-COMP:12571"/>
        <dbReference type="Rhea" id="RHEA-COMP:12573"/>
        <dbReference type="ChEBI" id="CHEBI:15378"/>
        <dbReference type="ChEBI" id="CHEBI:58052"/>
        <dbReference type="ChEBI" id="CHEBI:58223"/>
        <dbReference type="ChEBI" id="CHEBI:132090"/>
        <dbReference type="ChEBI" id="CHEBI:132093"/>
        <dbReference type="EC" id="2.4.1.135"/>
    </reaction>
</comment>
<evidence type="ECO:0000256" key="8">
    <source>
        <dbReference type="ARBA" id="ARBA00023136"/>
    </source>
</evidence>
<evidence type="ECO:0000256" key="2">
    <source>
        <dbReference type="ARBA" id="ARBA00007706"/>
    </source>
</evidence>
<evidence type="ECO:0000313" key="14">
    <source>
        <dbReference type="EMBL" id="CAL4118311.1"/>
    </source>
</evidence>
<dbReference type="AlphaFoldDB" id="A0AAV2RB19"/>
<keyword evidence="9" id="KW-0325">Glycoprotein</keyword>
<dbReference type="EC" id="2.4.1.135" evidence="3 12"/>
<name>A0AAV2RB19_MEGNR</name>
<evidence type="ECO:0000256" key="6">
    <source>
        <dbReference type="ARBA" id="ARBA00022968"/>
    </source>
</evidence>
<keyword evidence="11 12" id="KW-0479">Metal-binding</keyword>
<evidence type="ECO:0000256" key="3">
    <source>
        <dbReference type="ARBA" id="ARBA00012641"/>
    </source>
</evidence>
<evidence type="ECO:0000256" key="9">
    <source>
        <dbReference type="ARBA" id="ARBA00023180"/>
    </source>
</evidence>
<dbReference type="GO" id="GO:0050650">
    <property type="term" value="P:chondroitin sulfate proteoglycan biosynthetic process"/>
    <property type="evidence" value="ECO:0007669"/>
    <property type="project" value="TreeGrafter"/>
</dbReference>
<keyword evidence="5" id="KW-0812">Transmembrane</keyword>
<evidence type="ECO:0000256" key="7">
    <source>
        <dbReference type="ARBA" id="ARBA00022989"/>
    </source>
</evidence>
<dbReference type="GO" id="GO:0046872">
    <property type="term" value="F:metal ion binding"/>
    <property type="evidence" value="ECO:0007669"/>
    <property type="project" value="UniProtKB-KW"/>
</dbReference>
<dbReference type="SUPFAM" id="SSF53448">
    <property type="entry name" value="Nucleotide-diphospho-sugar transferases"/>
    <property type="match status" value="1"/>
</dbReference>
<dbReference type="InterPro" id="IPR029044">
    <property type="entry name" value="Nucleotide-diphossugar_trans"/>
</dbReference>
<dbReference type="GO" id="GO:0005975">
    <property type="term" value="P:carbohydrate metabolic process"/>
    <property type="evidence" value="ECO:0007669"/>
    <property type="project" value="TreeGrafter"/>
</dbReference>
<keyword evidence="11 12" id="KW-0464">Manganese</keyword>
<reference evidence="14 15" key="1">
    <citation type="submission" date="2024-05" db="EMBL/GenBank/DDBJ databases">
        <authorList>
            <person name="Wallberg A."/>
        </authorList>
    </citation>
    <scope>NUCLEOTIDE SEQUENCE [LARGE SCALE GENOMIC DNA]</scope>
</reference>
<keyword evidence="7" id="KW-1133">Transmembrane helix</keyword>
<dbReference type="PANTHER" id="PTHR10896">
    <property type="entry name" value="GALACTOSYLGALACTOSYLXYLOSYLPROTEIN 3-BETA-GLUCURONOSYLTRANSFERASE BETA-1,3-GLUCURONYLTRANSFERASE"/>
    <property type="match status" value="1"/>
</dbReference>
<keyword evidence="6 12" id="KW-0735">Signal-anchor</keyword>
<comment type="caution">
    <text evidence="14">The sequence shown here is derived from an EMBL/GenBank/DDBJ whole genome shotgun (WGS) entry which is preliminary data.</text>
</comment>
<evidence type="ECO:0000256" key="10">
    <source>
        <dbReference type="ARBA" id="ARBA00047979"/>
    </source>
</evidence>
<comment type="subcellular location">
    <subcellularLocation>
        <location evidence="12">Golgi apparatus membrane</location>
        <topology evidence="12">Single-pass type II membrane protein</topology>
    </subcellularLocation>
    <subcellularLocation>
        <location evidence="1">Membrane</location>
        <topology evidence="1">Single-pass type II membrane protein</topology>
    </subcellularLocation>
</comment>
<dbReference type="GO" id="GO:0000139">
    <property type="term" value="C:Golgi membrane"/>
    <property type="evidence" value="ECO:0007669"/>
    <property type="project" value="UniProtKB-SubCell"/>
</dbReference>
<keyword evidence="13" id="KW-0732">Signal</keyword>
<sequence length="376" mass="42181">MLMYPTSVLTFLILWSEHQVGLRTPAHTHYLAQTRLPYDEVNDEDINNDDDIVYRVQGENGKEQMANVHRSISSASVTMGNDTSVDNDVFIETVGTEQENETSTLPSTSFTLEIQKNVSKTIPNNNTKHTSQNKGTGVQAQVSVKKPPKKNNFPHLVFIQPKTEVLKASIKPDETKLSKQTNVNKNQNSSNTIYIITPTYRRPEQVAELTRLSQTLMLVPNLHWLVAEDAKAPTKRVLAFLNECKVRNTYLLGSSSSKYKGPGKPRGVSNRNAGLKWLKNHATSGVIYFADDDNTYDYRIFEEIRKTKRVGMFPVGLVTKLGVSSPIVTNGKVIGFYDGWIAGRRILDVARNWLVSGFFCTNGSSLTQFLVSYNED</sequence>
<comment type="cofactor">
    <cofactor evidence="11 12">
        <name>Mn(2+)</name>
        <dbReference type="ChEBI" id="CHEBI:29035"/>
    </cofactor>
</comment>
<feature type="non-terminal residue" evidence="14">
    <location>
        <position position="376"/>
    </location>
</feature>
<dbReference type="Gene3D" id="3.90.550.10">
    <property type="entry name" value="Spore Coat Polysaccharide Biosynthesis Protein SpsA, Chain A"/>
    <property type="match status" value="1"/>
</dbReference>
<feature type="binding site" evidence="11">
    <location>
        <position position="293"/>
    </location>
    <ligand>
        <name>Mn(2+)</name>
        <dbReference type="ChEBI" id="CHEBI:29035"/>
    </ligand>
</feature>
<evidence type="ECO:0000256" key="4">
    <source>
        <dbReference type="ARBA" id="ARBA00022679"/>
    </source>
</evidence>
<evidence type="ECO:0000256" key="1">
    <source>
        <dbReference type="ARBA" id="ARBA00004606"/>
    </source>
</evidence>
<dbReference type="InterPro" id="IPR005027">
    <property type="entry name" value="Glyco_trans_43"/>
</dbReference>
<dbReference type="GO" id="GO:0015018">
    <property type="term" value="F:galactosylgalactosylxylosylprotein 3-beta-glucuronosyltransferase activity"/>
    <property type="evidence" value="ECO:0007669"/>
    <property type="project" value="UniProtKB-UniRule"/>
</dbReference>
<accession>A0AAV2RB19</accession>
<keyword evidence="8" id="KW-0472">Membrane</keyword>
<comment type="pathway">
    <text evidence="12">Protein modification; protein glycosylation.</text>
</comment>
<keyword evidence="12" id="KW-0333">Golgi apparatus</keyword>
<evidence type="ECO:0000256" key="13">
    <source>
        <dbReference type="SAM" id="SignalP"/>
    </source>
</evidence>
<feature type="signal peptide" evidence="13">
    <location>
        <begin position="1"/>
        <end position="21"/>
    </location>
</feature>
<evidence type="ECO:0000313" key="15">
    <source>
        <dbReference type="Proteomes" id="UP001497623"/>
    </source>
</evidence>
<protein>
    <recommendedName>
        <fullName evidence="3 12">Galactosylgalactosylxylosylprotein 3-beta-glucuronosyltransferase</fullName>
        <ecNumber evidence="3 12">2.4.1.135</ecNumber>
    </recommendedName>
</protein>
<proteinExistence type="inferred from homology"/>
<organism evidence="14 15">
    <name type="scientific">Meganyctiphanes norvegica</name>
    <name type="common">Northern krill</name>
    <name type="synonym">Thysanopoda norvegica</name>
    <dbReference type="NCBI Taxonomy" id="48144"/>
    <lineage>
        <taxon>Eukaryota</taxon>
        <taxon>Metazoa</taxon>
        <taxon>Ecdysozoa</taxon>
        <taxon>Arthropoda</taxon>
        <taxon>Crustacea</taxon>
        <taxon>Multicrustacea</taxon>
        <taxon>Malacostraca</taxon>
        <taxon>Eumalacostraca</taxon>
        <taxon>Eucarida</taxon>
        <taxon>Euphausiacea</taxon>
        <taxon>Euphausiidae</taxon>
        <taxon>Meganyctiphanes</taxon>
    </lineage>
</organism>
<feature type="chain" id="PRO_5043662877" description="Galactosylgalactosylxylosylprotein 3-beta-glucuronosyltransferase" evidence="13">
    <location>
        <begin position="22"/>
        <end position="376"/>
    </location>
</feature>
<dbReference type="Pfam" id="PF03360">
    <property type="entry name" value="Glyco_transf_43"/>
    <property type="match status" value="1"/>
</dbReference>
<dbReference type="PANTHER" id="PTHR10896:SF50">
    <property type="entry name" value="GALACTOSYLGALACTOSYLXYLOSYLPROTEIN 3-BETA-GLUCURONOSYLTRANSFERASE P"/>
    <property type="match status" value="1"/>
</dbReference>